<gene>
    <name evidence="1" type="ORF">HALLA_01500</name>
</gene>
<geneLocation type="plasmid" evidence="2">
    <name>2</name>
</geneLocation>
<dbReference type="KEGG" id="hlr:HALLA_01500"/>
<proteinExistence type="predicted"/>
<reference evidence="1 2" key="1">
    <citation type="submission" date="2014-01" db="EMBL/GenBank/DDBJ databases">
        <authorList>
            <consortium name="DOE Joint Genome Institute"/>
            <person name="Anderson I."/>
            <person name="Huntemann M."/>
            <person name="Han J."/>
            <person name="Chen A."/>
            <person name="Kyrpides N."/>
            <person name="Mavromatis K."/>
            <person name="Markowitz V."/>
            <person name="Palaniappan K."/>
            <person name="Ivanova N."/>
            <person name="Schaumberg A."/>
            <person name="Pati A."/>
            <person name="Liolios K."/>
            <person name="Nordberg H.P."/>
            <person name="Cantor M.N."/>
            <person name="Hua S.X."/>
            <person name="Woyke T."/>
        </authorList>
    </citation>
    <scope>NUCLEOTIDE SEQUENCE [LARGE SCALE GENOMIC DNA]</scope>
    <source>
        <strain evidence="1 2">XH-48</strain>
        <plasmid evidence="2">2</plasmid>
    </source>
</reference>
<dbReference type="EMBL" id="CP007057">
    <property type="protein sequence ID" value="AHG02002.1"/>
    <property type="molecule type" value="Genomic_DNA"/>
</dbReference>
<accession>W0JXH5</accession>
<sequence length="40" mass="4221">MRSAVAGLEIANLARFLASPDSSYMVGKTVEITGLPRLGK</sequence>
<name>W0JXH5_9EURY</name>
<dbReference type="HOGENOM" id="CLU_3282761_0_0_2"/>
<evidence type="ECO:0000313" key="2">
    <source>
        <dbReference type="Proteomes" id="UP000019024"/>
    </source>
</evidence>
<keyword evidence="1" id="KW-0614">Plasmid</keyword>
<organism evidence="1 2">
    <name type="scientific">Halostagnicola larsenii XH-48</name>
    <dbReference type="NCBI Taxonomy" id="797299"/>
    <lineage>
        <taxon>Archaea</taxon>
        <taxon>Methanobacteriati</taxon>
        <taxon>Methanobacteriota</taxon>
        <taxon>Stenosarchaea group</taxon>
        <taxon>Halobacteria</taxon>
        <taxon>Halobacteriales</taxon>
        <taxon>Natrialbaceae</taxon>
        <taxon>Halostagnicola</taxon>
    </lineage>
</organism>
<dbReference type="Proteomes" id="UP000019024">
    <property type="component" value="Plasmid unnamed2"/>
</dbReference>
<dbReference type="GeneID" id="79942110"/>
<keyword evidence="2" id="KW-1185">Reference proteome</keyword>
<dbReference type="AlphaFoldDB" id="W0JXH5"/>
<dbReference type="RefSeq" id="WP_277921488.1">
    <property type="nucleotide sequence ID" value="NZ_CP007057.1"/>
</dbReference>
<protein>
    <submittedName>
        <fullName evidence="1">Uncharacterized protein</fullName>
    </submittedName>
</protein>
<evidence type="ECO:0000313" key="1">
    <source>
        <dbReference type="EMBL" id="AHG02002.1"/>
    </source>
</evidence>